<dbReference type="Gene3D" id="2.60.120.430">
    <property type="entry name" value="Galactose-binding lectin"/>
    <property type="match status" value="1"/>
</dbReference>
<evidence type="ECO:0000256" key="15">
    <source>
        <dbReference type="ARBA" id="ARBA00023170"/>
    </source>
</evidence>
<evidence type="ECO:0000256" key="8">
    <source>
        <dbReference type="ARBA" id="ARBA00022729"/>
    </source>
</evidence>
<keyword evidence="15" id="KW-0675">Receptor</keyword>
<keyword evidence="11 21" id="KW-0418">Kinase</keyword>
<dbReference type="GO" id="GO:0016020">
    <property type="term" value="C:membrane"/>
    <property type="evidence" value="ECO:0007669"/>
    <property type="project" value="UniProtKB-SubCell"/>
</dbReference>
<keyword evidence="9" id="KW-0677">Repeat</keyword>
<keyword evidence="16" id="KW-0325">Glycoprotein</keyword>
<comment type="catalytic activity">
    <reaction evidence="17">
        <text>L-threonyl-[protein] + ATP = O-phospho-L-threonyl-[protein] + ADP + H(+)</text>
        <dbReference type="Rhea" id="RHEA:46608"/>
        <dbReference type="Rhea" id="RHEA-COMP:11060"/>
        <dbReference type="Rhea" id="RHEA-COMP:11605"/>
        <dbReference type="ChEBI" id="CHEBI:15378"/>
        <dbReference type="ChEBI" id="CHEBI:30013"/>
        <dbReference type="ChEBI" id="CHEBI:30616"/>
        <dbReference type="ChEBI" id="CHEBI:61977"/>
        <dbReference type="ChEBI" id="CHEBI:456216"/>
        <dbReference type="EC" id="2.7.11.1"/>
    </reaction>
</comment>
<dbReference type="InterPro" id="IPR021720">
    <property type="entry name" value="Malectin_dom"/>
</dbReference>
<dbReference type="GO" id="GO:0004674">
    <property type="term" value="F:protein serine/threonine kinase activity"/>
    <property type="evidence" value="ECO:0007669"/>
    <property type="project" value="UniProtKB-KW"/>
</dbReference>
<evidence type="ECO:0000256" key="7">
    <source>
        <dbReference type="ARBA" id="ARBA00022692"/>
    </source>
</evidence>
<reference evidence="21" key="1">
    <citation type="submission" date="2008-08" db="EMBL/GenBank/DDBJ databases">
        <authorList>
            <person name="Li W."/>
            <person name="Han Y."/>
            <person name="Chang W."/>
            <person name="Bao S."/>
            <person name="Zhao X."/>
        </authorList>
    </citation>
    <scope>NUCLEOTIDE SEQUENCE</scope>
</reference>
<comment type="catalytic activity">
    <reaction evidence="18">
        <text>L-seryl-[protein] + ATP = O-phospho-L-seryl-[protein] + ADP + H(+)</text>
        <dbReference type="Rhea" id="RHEA:17989"/>
        <dbReference type="Rhea" id="RHEA-COMP:9863"/>
        <dbReference type="Rhea" id="RHEA-COMP:11604"/>
        <dbReference type="ChEBI" id="CHEBI:15378"/>
        <dbReference type="ChEBI" id="CHEBI:29999"/>
        <dbReference type="ChEBI" id="CHEBI:30616"/>
        <dbReference type="ChEBI" id="CHEBI:83421"/>
        <dbReference type="ChEBI" id="CHEBI:456216"/>
        <dbReference type="EC" id="2.7.11.1"/>
    </reaction>
</comment>
<evidence type="ECO:0000256" key="14">
    <source>
        <dbReference type="ARBA" id="ARBA00023136"/>
    </source>
</evidence>
<keyword evidence="8" id="KW-0732">Signal</keyword>
<evidence type="ECO:0000256" key="9">
    <source>
        <dbReference type="ARBA" id="ARBA00022737"/>
    </source>
</evidence>
<keyword evidence="12 21" id="KW-0067">ATP-binding</keyword>
<dbReference type="Gene3D" id="1.10.510.10">
    <property type="entry name" value="Transferase(Phosphotransferase) domain 1"/>
    <property type="match status" value="1"/>
</dbReference>
<name>C6ZRM2_SOYBN</name>
<dbReference type="InterPro" id="IPR000719">
    <property type="entry name" value="Prot_kinase_dom"/>
</dbReference>
<dbReference type="SUPFAM" id="SSF56112">
    <property type="entry name" value="Protein kinase-like (PK-like)"/>
    <property type="match status" value="1"/>
</dbReference>
<proteinExistence type="evidence at transcript level"/>
<evidence type="ECO:0000256" key="5">
    <source>
        <dbReference type="ARBA" id="ARBA00022614"/>
    </source>
</evidence>
<dbReference type="PANTHER" id="PTHR48006:SF72">
    <property type="entry name" value="LRR RECEPTOR-LIKE SERINE_THREONINE-PROTEIN KINASE RFK1-RELATED"/>
    <property type="match status" value="1"/>
</dbReference>
<sequence>MENDENIQYVGDDGALGSSAAKYFIDYENHWGFSSTGDFLDDGDYLNSRYIRSLPSSNLPELYKTARVAPISLTYFRYCMENGKYTVKLHFAEIQFSNDNTYSSLGRRLFDIYVQGALFRKDFNIEGETHVAQKPYILSLYNVNVTDNILEIQFYWAGKGTTRIPVSGVYGPLISAFSIVSDSKPCTDQKNVRHKIIVGVGFGVTALCLVIIIVGIFWWKGYFKGIIRKIKDTERRDCLTGTFTLKQIRDATEDFSPDNKIGEGGFGPVYKGQLSDGTLVAVKQLSSRSRQGNGEFLNEIGMISCLQHPNLVKLHGFCIEGDQLILVYEYMENNSLAHALFSSKDQLKLDWATRLRICIGIAKGLAFLHEESRLKIVHRDIKATNVLLDGNLNPKISDFGLARLDEEKTHVTTRIAGTIGYMAPEYALWGYLSYKADVYSYGVVVFEVVSGKNYKNFMPSDNCVCLLDKAFHLQRAENLIEMVDERLRSEVNPTEAITLMKVALLCTSVSPSHRPTMSEVVNMLEGRISIPNAIQQPTDFSEDLRFKAMRDIHQQRENHSLSTS</sequence>
<keyword evidence="14 19" id="KW-0472">Membrane</keyword>
<dbReference type="AlphaFoldDB" id="C6ZRM2"/>
<feature type="transmembrane region" description="Helical" evidence="19">
    <location>
        <begin position="196"/>
        <end position="219"/>
    </location>
</feature>
<evidence type="ECO:0000259" key="20">
    <source>
        <dbReference type="PROSITE" id="PS50011"/>
    </source>
</evidence>
<evidence type="ECO:0000256" key="1">
    <source>
        <dbReference type="ARBA" id="ARBA00004479"/>
    </source>
</evidence>
<evidence type="ECO:0000256" key="12">
    <source>
        <dbReference type="ARBA" id="ARBA00022840"/>
    </source>
</evidence>
<dbReference type="RefSeq" id="NP_001238397.2">
    <property type="nucleotide sequence ID" value="NM_001251468.2"/>
</dbReference>
<dbReference type="EC" id="2.7.11.1" evidence="2"/>
<dbReference type="PROSITE" id="PS00108">
    <property type="entry name" value="PROTEIN_KINASE_ST"/>
    <property type="match status" value="1"/>
</dbReference>
<evidence type="ECO:0000256" key="2">
    <source>
        <dbReference type="ARBA" id="ARBA00012513"/>
    </source>
</evidence>
<dbReference type="InterPro" id="IPR011009">
    <property type="entry name" value="Kinase-like_dom_sf"/>
</dbReference>
<keyword evidence="13 19" id="KW-1133">Transmembrane helix</keyword>
<dbReference type="Gene3D" id="3.30.200.20">
    <property type="entry name" value="Phosphorylase Kinase, domain 1"/>
    <property type="match status" value="1"/>
</dbReference>
<dbReference type="PROSITE" id="PS50011">
    <property type="entry name" value="PROTEIN_KINASE_DOM"/>
    <property type="match status" value="1"/>
</dbReference>
<dbReference type="InterPro" id="IPR051824">
    <property type="entry name" value="LRR_Rcpt-Like_S/T_Kinase"/>
</dbReference>
<organism evidence="21">
    <name type="scientific">Glycine max</name>
    <name type="common">Soybean</name>
    <name type="synonym">Glycine hispida</name>
    <dbReference type="NCBI Taxonomy" id="3847"/>
    <lineage>
        <taxon>Eukaryota</taxon>
        <taxon>Viridiplantae</taxon>
        <taxon>Streptophyta</taxon>
        <taxon>Embryophyta</taxon>
        <taxon>Tracheophyta</taxon>
        <taxon>Spermatophyta</taxon>
        <taxon>Magnoliopsida</taxon>
        <taxon>eudicotyledons</taxon>
        <taxon>Gunneridae</taxon>
        <taxon>Pentapetalae</taxon>
        <taxon>rosids</taxon>
        <taxon>fabids</taxon>
        <taxon>Fabales</taxon>
        <taxon>Fabaceae</taxon>
        <taxon>Papilionoideae</taxon>
        <taxon>50 kb inversion clade</taxon>
        <taxon>NPAAA clade</taxon>
        <taxon>indigoferoid/millettioid clade</taxon>
        <taxon>Phaseoleae</taxon>
        <taxon>Glycine</taxon>
        <taxon>Glycine subgen. Soja</taxon>
    </lineage>
</organism>
<evidence type="ECO:0000313" key="21">
    <source>
        <dbReference type="EMBL" id="ACM89466.1"/>
    </source>
</evidence>
<evidence type="ECO:0000256" key="6">
    <source>
        <dbReference type="ARBA" id="ARBA00022679"/>
    </source>
</evidence>
<comment type="subcellular location">
    <subcellularLocation>
        <location evidence="1">Membrane</location>
        <topology evidence="1">Single-pass type I membrane protein</topology>
    </subcellularLocation>
</comment>
<dbReference type="GeneID" id="100305385"/>
<keyword evidence="7 19" id="KW-0812">Transmembrane</keyword>
<dbReference type="GO" id="GO:0005524">
    <property type="term" value="F:ATP binding"/>
    <property type="evidence" value="ECO:0007669"/>
    <property type="project" value="UniProtKB-KW"/>
</dbReference>
<evidence type="ECO:0000256" key="10">
    <source>
        <dbReference type="ARBA" id="ARBA00022741"/>
    </source>
</evidence>
<dbReference type="FunFam" id="2.60.120.430:FF:000004">
    <property type="entry name" value="Putative leucine-rich repeat receptor-like serine/threonine-protein kinase"/>
    <property type="match status" value="1"/>
</dbReference>
<dbReference type="CDD" id="cd14066">
    <property type="entry name" value="STKc_IRAK"/>
    <property type="match status" value="1"/>
</dbReference>
<evidence type="ECO:0000256" key="17">
    <source>
        <dbReference type="ARBA" id="ARBA00047899"/>
    </source>
</evidence>
<dbReference type="InterPro" id="IPR001245">
    <property type="entry name" value="Ser-Thr/Tyr_kinase_cat_dom"/>
</dbReference>
<dbReference type="Pfam" id="PF07714">
    <property type="entry name" value="PK_Tyr_Ser-Thr"/>
    <property type="match status" value="1"/>
</dbReference>
<dbReference type="EMBL" id="FJ014711">
    <property type="protein sequence ID" value="ACM89466.1"/>
    <property type="molecule type" value="mRNA"/>
</dbReference>
<keyword evidence="4" id="KW-0597">Phosphoprotein</keyword>
<accession>C6ZRM2</accession>
<protein>
    <recommendedName>
        <fullName evidence="2">non-specific serine/threonine protein kinase</fullName>
        <ecNumber evidence="2">2.7.11.1</ecNumber>
    </recommendedName>
</protein>
<evidence type="ECO:0000256" key="3">
    <source>
        <dbReference type="ARBA" id="ARBA00022527"/>
    </source>
</evidence>
<evidence type="ECO:0000256" key="18">
    <source>
        <dbReference type="ARBA" id="ARBA00048679"/>
    </source>
</evidence>
<dbReference type="PANTHER" id="PTHR48006">
    <property type="entry name" value="LEUCINE-RICH REPEAT-CONTAINING PROTEIN DDB_G0281931-RELATED"/>
    <property type="match status" value="1"/>
</dbReference>
<dbReference type="FunFam" id="1.10.510.10:FF:000044">
    <property type="entry name" value="Putative LRR receptor-like serine/threonine-protein kinase"/>
    <property type="match status" value="1"/>
</dbReference>
<dbReference type="Pfam" id="PF11721">
    <property type="entry name" value="Malectin"/>
    <property type="match status" value="1"/>
</dbReference>
<evidence type="ECO:0000256" key="16">
    <source>
        <dbReference type="ARBA" id="ARBA00023180"/>
    </source>
</evidence>
<dbReference type="KEGG" id="gmx:100305385"/>
<dbReference type="OrthoDB" id="1867350at2759"/>
<keyword evidence="6" id="KW-0808">Transferase</keyword>
<feature type="domain" description="Protein kinase" evidence="20">
    <location>
        <begin position="255"/>
        <end position="528"/>
    </location>
</feature>
<keyword evidence="3" id="KW-0723">Serine/threonine-protein kinase</keyword>
<dbReference type="InterPro" id="IPR008271">
    <property type="entry name" value="Ser/Thr_kinase_AS"/>
</dbReference>
<dbReference type="FunFam" id="3.30.200.20:FF:000217">
    <property type="entry name" value="probable LRR receptor-like serine/threonine-protein kinase At1g53430"/>
    <property type="match status" value="1"/>
</dbReference>
<evidence type="ECO:0000256" key="11">
    <source>
        <dbReference type="ARBA" id="ARBA00022777"/>
    </source>
</evidence>
<evidence type="ECO:0000256" key="4">
    <source>
        <dbReference type="ARBA" id="ARBA00022553"/>
    </source>
</evidence>
<evidence type="ECO:0000256" key="19">
    <source>
        <dbReference type="SAM" id="Phobius"/>
    </source>
</evidence>
<evidence type="ECO:0000256" key="13">
    <source>
        <dbReference type="ARBA" id="ARBA00022989"/>
    </source>
</evidence>
<keyword evidence="5" id="KW-0433">Leucine-rich repeat</keyword>
<dbReference type="ExpressionAtlas" id="C6ZRM2">
    <property type="expression patterns" value="baseline and differential"/>
</dbReference>
<dbReference type="SMART" id="SM00220">
    <property type="entry name" value="S_TKc"/>
    <property type="match status" value="1"/>
</dbReference>
<keyword evidence="10" id="KW-0547">Nucleotide-binding</keyword>